<dbReference type="PROSITE" id="PS01124">
    <property type="entry name" value="HTH_ARAC_FAMILY_2"/>
    <property type="match status" value="1"/>
</dbReference>
<dbReference type="AlphaFoldDB" id="A0A9D1JQE1"/>
<evidence type="ECO:0000256" key="2">
    <source>
        <dbReference type="ARBA" id="ARBA00023125"/>
    </source>
</evidence>
<feature type="domain" description="HTH araC/xylS-type" evidence="4">
    <location>
        <begin position="40"/>
        <end position="138"/>
    </location>
</feature>
<proteinExistence type="predicted"/>
<dbReference type="GO" id="GO:0043565">
    <property type="term" value="F:sequence-specific DNA binding"/>
    <property type="evidence" value="ECO:0007669"/>
    <property type="project" value="InterPro"/>
</dbReference>
<dbReference type="PANTHER" id="PTHR43280">
    <property type="entry name" value="ARAC-FAMILY TRANSCRIPTIONAL REGULATOR"/>
    <property type="match status" value="1"/>
</dbReference>
<sequence>MNFASVETVEQMNRWVKSCLDDMFEKKTSGNPTYNEAVIEKVKNYILNHLGESLGRGSIAEHVNLSPDYISKIFKSVTGKNLSQYIIDERMEKAVLLMKTTRLNVSQVAVEVGCDNFSYFSKLFKKHTGLTPREYRASL</sequence>
<gene>
    <name evidence="5" type="ORF">IAB46_01495</name>
</gene>
<keyword evidence="2" id="KW-0238">DNA-binding</keyword>
<dbReference type="SUPFAM" id="SSF46689">
    <property type="entry name" value="Homeodomain-like"/>
    <property type="match status" value="2"/>
</dbReference>
<protein>
    <submittedName>
        <fullName evidence="5">Helix-turn-helix transcriptional regulator</fullName>
    </submittedName>
</protein>
<keyword evidence="1" id="KW-0805">Transcription regulation</keyword>
<keyword evidence="3" id="KW-0804">Transcription</keyword>
<accession>A0A9D1JQE1</accession>
<reference evidence="5" key="2">
    <citation type="journal article" date="2021" name="PeerJ">
        <title>Extensive microbial diversity within the chicken gut microbiome revealed by metagenomics and culture.</title>
        <authorList>
            <person name="Gilroy R."/>
            <person name="Ravi A."/>
            <person name="Getino M."/>
            <person name="Pursley I."/>
            <person name="Horton D.L."/>
            <person name="Alikhan N.F."/>
            <person name="Baker D."/>
            <person name="Gharbi K."/>
            <person name="Hall N."/>
            <person name="Watson M."/>
            <person name="Adriaenssens E.M."/>
            <person name="Foster-Nyarko E."/>
            <person name="Jarju S."/>
            <person name="Secka A."/>
            <person name="Antonio M."/>
            <person name="Oren A."/>
            <person name="Chaudhuri R.R."/>
            <person name="La Ragione R."/>
            <person name="Hildebrand F."/>
            <person name="Pallen M.J."/>
        </authorList>
    </citation>
    <scope>NUCLEOTIDE SEQUENCE</scope>
    <source>
        <strain evidence="5">CHK178-757</strain>
    </source>
</reference>
<dbReference type="Proteomes" id="UP000823927">
    <property type="component" value="Unassembled WGS sequence"/>
</dbReference>
<evidence type="ECO:0000259" key="4">
    <source>
        <dbReference type="PROSITE" id="PS01124"/>
    </source>
</evidence>
<dbReference type="Pfam" id="PF12833">
    <property type="entry name" value="HTH_18"/>
    <property type="match status" value="1"/>
</dbReference>
<dbReference type="GO" id="GO:0003700">
    <property type="term" value="F:DNA-binding transcription factor activity"/>
    <property type="evidence" value="ECO:0007669"/>
    <property type="project" value="InterPro"/>
</dbReference>
<evidence type="ECO:0000256" key="1">
    <source>
        <dbReference type="ARBA" id="ARBA00023015"/>
    </source>
</evidence>
<name>A0A9D1JQE1_9FIRM</name>
<dbReference type="EMBL" id="DVIT01000006">
    <property type="protein sequence ID" value="HIS46230.1"/>
    <property type="molecule type" value="Genomic_DNA"/>
</dbReference>
<dbReference type="InterPro" id="IPR020449">
    <property type="entry name" value="Tscrpt_reg_AraC-type_HTH"/>
</dbReference>
<dbReference type="SMART" id="SM00342">
    <property type="entry name" value="HTH_ARAC"/>
    <property type="match status" value="1"/>
</dbReference>
<comment type="caution">
    <text evidence="5">The sequence shown here is derived from an EMBL/GenBank/DDBJ whole genome shotgun (WGS) entry which is preliminary data.</text>
</comment>
<evidence type="ECO:0000313" key="6">
    <source>
        <dbReference type="Proteomes" id="UP000823927"/>
    </source>
</evidence>
<dbReference type="PANTHER" id="PTHR43280:SF28">
    <property type="entry name" value="HTH-TYPE TRANSCRIPTIONAL ACTIVATOR RHAS"/>
    <property type="match status" value="1"/>
</dbReference>
<organism evidence="5 6">
    <name type="scientific">Candidatus Scybalocola faecigallinarum</name>
    <dbReference type="NCBI Taxonomy" id="2840941"/>
    <lineage>
        <taxon>Bacteria</taxon>
        <taxon>Bacillati</taxon>
        <taxon>Bacillota</taxon>
        <taxon>Clostridia</taxon>
        <taxon>Lachnospirales</taxon>
        <taxon>Lachnospiraceae</taxon>
        <taxon>Lachnospiraceae incertae sedis</taxon>
        <taxon>Candidatus Scybalocola (ex Gilroy et al. 2021)</taxon>
    </lineage>
</organism>
<dbReference type="PRINTS" id="PR00032">
    <property type="entry name" value="HTHARAC"/>
</dbReference>
<evidence type="ECO:0000256" key="3">
    <source>
        <dbReference type="ARBA" id="ARBA00023163"/>
    </source>
</evidence>
<reference evidence="5" key="1">
    <citation type="submission" date="2020-10" db="EMBL/GenBank/DDBJ databases">
        <authorList>
            <person name="Gilroy R."/>
        </authorList>
    </citation>
    <scope>NUCLEOTIDE SEQUENCE</scope>
    <source>
        <strain evidence="5">CHK178-757</strain>
    </source>
</reference>
<evidence type="ECO:0000313" key="5">
    <source>
        <dbReference type="EMBL" id="HIS46230.1"/>
    </source>
</evidence>
<dbReference type="Gene3D" id="1.10.10.60">
    <property type="entry name" value="Homeodomain-like"/>
    <property type="match status" value="2"/>
</dbReference>
<dbReference type="InterPro" id="IPR009057">
    <property type="entry name" value="Homeodomain-like_sf"/>
</dbReference>
<dbReference type="InterPro" id="IPR018060">
    <property type="entry name" value="HTH_AraC"/>
</dbReference>